<comment type="similarity">
    <text evidence="2">Belongs to the class-I pyridoxal-phosphate-dependent aminotransferase family.</text>
</comment>
<sequence>MTGLRPSRRSRIAPFVVMEVLEEANARAAQGVEVLHLELGEPGEGTPPSALEAARRALAEAPMGYTEALGLPALRQRIAQHYLERHGVEVEPRRIAVTVGASGAFVLGFLAAFDAGARVALAEPGYPAYRNILHALDVEVVRLDVGFAEGFQPTVAALERALPLDGLVLASPANPTGSMITPERLEELRTFCTERGIRIVSDEIYHGITFGPSARTLAGDPHAIVVNSFSKYFCMTGWRLGWMVIPEDLLVPVARLAQNLFISPPTVAQHAALGAFRDRALLDARVEAYRRNRDRLLAALREGGVERVAPPEGAFYLYADISDFGLDSPEFCRRLLDETGVAATPGVDFDPVQGHRYVRFSFAASEDVVAEACRRLVPWLHALRAGT</sequence>
<dbReference type="InterPro" id="IPR015421">
    <property type="entry name" value="PyrdxlP-dep_Trfase_major"/>
</dbReference>
<evidence type="ECO:0000256" key="7">
    <source>
        <dbReference type="ARBA" id="ARBA00049185"/>
    </source>
</evidence>
<dbReference type="GO" id="GO:0004069">
    <property type="term" value="F:L-aspartate:2-oxoglutarate aminotransferase activity"/>
    <property type="evidence" value="ECO:0007669"/>
    <property type="project" value="UniProtKB-EC"/>
</dbReference>
<reference evidence="9" key="2">
    <citation type="journal article" date="2012" name="PLoS ONE">
        <title>A Deeply Branching Thermophilic Bacterium with an Ancient Acetyl-CoA Pathway Dominates a Subsurface Ecosystem.</title>
        <authorList>
            <person name="Takami H."/>
            <person name="Noguchi H."/>
            <person name="Takaki Y."/>
            <person name="Uchiyama I."/>
            <person name="Toyoda A."/>
            <person name="Nishi S."/>
            <person name="Chee G.-J."/>
            <person name="Arai W."/>
            <person name="Nunoura T."/>
            <person name="Itoh T."/>
            <person name="Hattori M."/>
            <person name="Takai K."/>
        </authorList>
    </citation>
    <scope>NUCLEOTIDE SEQUENCE</scope>
</reference>
<keyword evidence="4 9" id="KW-0032">Aminotransferase</keyword>
<dbReference type="GO" id="GO:0030170">
    <property type="term" value="F:pyridoxal phosphate binding"/>
    <property type="evidence" value="ECO:0007669"/>
    <property type="project" value="InterPro"/>
</dbReference>
<dbReference type="CDD" id="cd00609">
    <property type="entry name" value="AAT_like"/>
    <property type="match status" value="1"/>
</dbReference>
<evidence type="ECO:0000313" key="9">
    <source>
        <dbReference type="EMBL" id="BAL56498.1"/>
    </source>
</evidence>
<evidence type="ECO:0000256" key="6">
    <source>
        <dbReference type="ARBA" id="ARBA00022898"/>
    </source>
</evidence>
<evidence type="ECO:0000259" key="8">
    <source>
        <dbReference type="Pfam" id="PF00155"/>
    </source>
</evidence>
<comment type="catalytic activity">
    <reaction evidence="7">
        <text>L-aspartate + 2-oxoglutarate = oxaloacetate + L-glutamate</text>
        <dbReference type="Rhea" id="RHEA:21824"/>
        <dbReference type="ChEBI" id="CHEBI:16452"/>
        <dbReference type="ChEBI" id="CHEBI:16810"/>
        <dbReference type="ChEBI" id="CHEBI:29985"/>
        <dbReference type="ChEBI" id="CHEBI:29991"/>
        <dbReference type="EC" id="2.6.1.1"/>
    </reaction>
</comment>
<evidence type="ECO:0000256" key="4">
    <source>
        <dbReference type="ARBA" id="ARBA00022576"/>
    </source>
</evidence>
<dbReference type="GO" id="GO:0006520">
    <property type="term" value="P:amino acid metabolic process"/>
    <property type="evidence" value="ECO:0007669"/>
    <property type="project" value="InterPro"/>
</dbReference>
<keyword evidence="5 9" id="KW-0808">Transferase</keyword>
<dbReference type="InterPro" id="IPR050596">
    <property type="entry name" value="AspAT/PAT-like"/>
</dbReference>
<name>H5SK12_9PROT</name>
<evidence type="ECO:0000256" key="3">
    <source>
        <dbReference type="ARBA" id="ARBA00012753"/>
    </source>
</evidence>
<evidence type="ECO:0000256" key="1">
    <source>
        <dbReference type="ARBA" id="ARBA00001933"/>
    </source>
</evidence>
<reference evidence="9" key="1">
    <citation type="journal article" date="2005" name="Environ. Microbiol.">
        <title>Genetic and functional properties of uncultivated thermophilic crenarchaeotes from a subsurface gold mine as revealed by analysis of genome fragments.</title>
        <authorList>
            <person name="Nunoura T."/>
            <person name="Hirayama H."/>
            <person name="Takami H."/>
            <person name="Oida H."/>
            <person name="Nishi S."/>
            <person name="Shimamura S."/>
            <person name="Suzuki Y."/>
            <person name="Inagaki F."/>
            <person name="Takai K."/>
            <person name="Nealson K.H."/>
            <person name="Horikoshi K."/>
        </authorList>
    </citation>
    <scope>NUCLEOTIDE SEQUENCE</scope>
</reference>
<dbReference type="SUPFAM" id="SSF53383">
    <property type="entry name" value="PLP-dependent transferases"/>
    <property type="match status" value="1"/>
</dbReference>
<gene>
    <name evidence="9" type="ORF">HGMM_F40A07C17</name>
</gene>
<evidence type="ECO:0000256" key="5">
    <source>
        <dbReference type="ARBA" id="ARBA00022679"/>
    </source>
</evidence>
<protein>
    <recommendedName>
        <fullName evidence="3">aspartate transaminase</fullName>
        <ecNumber evidence="3">2.6.1.1</ecNumber>
    </recommendedName>
</protein>
<dbReference type="AlphaFoldDB" id="H5SK12"/>
<dbReference type="EC" id="2.6.1.1" evidence="3"/>
<dbReference type="InterPro" id="IPR015424">
    <property type="entry name" value="PyrdxlP-dep_Trfase"/>
</dbReference>
<keyword evidence="6" id="KW-0663">Pyridoxal phosphate</keyword>
<feature type="domain" description="Aminotransferase class I/classII large" evidence="8">
    <location>
        <begin position="34"/>
        <end position="376"/>
    </location>
</feature>
<dbReference type="Gene3D" id="3.40.640.10">
    <property type="entry name" value="Type I PLP-dependent aspartate aminotransferase-like (Major domain)"/>
    <property type="match status" value="1"/>
</dbReference>
<accession>H5SK12</accession>
<dbReference type="InterPro" id="IPR004839">
    <property type="entry name" value="Aminotransferase_I/II_large"/>
</dbReference>
<dbReference type="PANTHER" id="PTHR46383">
    <property type="entry name" value="ASPARTATE AMINOTRANSFERASE"/>
    <property type="match status" value="1"/>
</dbReference>
<dbReference type="EMBL" id="AP011749">
    <property type="protein sequence ID" value="BAL56498.1"/>
    <property type="molecule type" value="Genomic_DNA"/>
</dbReference>
<dbReference type="PANTHER" id="PTHR46383:SF2">
    <property type="entry name" value="AMINOTRANSFERASE"/>
    <property type="match status" value="1"/>
</dbReference>
<dbReference type="Pfam" id="PF00155">
    <property type="entry name" value="Aminotran_1_2"/>
    <property type="match status" value="1"/>
</dbReference>
<proteinExistence type="inferred from homology"/>
<comment type="cofactor">
    <cofactor evidence="1">
        <name>pyridoxal 5'-phosphate</name>
        <dbReference type="ChEBI" id="CHEBI:597326"/>
    </cofactor>
</comment>
<evidence type="ECO:0000256" key="2">
    <source>
        <dbReference type="ARBA" id="ARBA00007441"/>
    </source>
</evidence>
<organism evidence="9">
    <name type="scientific">uncultured Alphaproteobacteria bacterium</name>
    <dbReference type="NCBI Taxonomy" id="91750"/>
    <lineage>
        <taxon>Bacteria</taxon>
        <taxon>Pseudomonadati</taxon>
        <taxon>Pseudomonadota</taxon>
        <taxon>Alphaproteobacteria</taxon>
        <taxon>environmental samples</taxon>
    </lineage>
</organism>